<sequence length="145" mass="16548">MHNLDFVLNNAAPWLTTKNLPNWSSHEQDSSDRLPSHTDEHFEHSRKLDRRIGTGHNQLAMMQIQVQITTEYEPAVNEVQVPVLNRELCNIWLEHRDLNVTERMICAGYAEGGKDACQCEKFQALLDSYDGGRGSMVVEAKDRPS</sequence>
<feature type="domain" description="Peptidase S1" evidence="2">
    <location>
        <begin position="73"/>
        <end position="118"/>
    </location>
</feature>
<dbReference type="InterPro" id="IPR009003">
    <property type="entry name" value="Peptidase_S1_PA"/>
</dbReference>
<evidence type="ECO:0000256" key="1">
    <source>
        <dbReference type="SAM" id="MobiDB-lite"/>
    </source>
</evidence>
<evidence type="ECO:0000313" key="4">
    <source>
        <dbReference type="Proteomes" id="UP001159363"/>
    </source>
</evidence>
<dbReference type="Proteomes" id="UP001159363">
    <property type="component" value="Chromosome X"/>
</dbReference>
<feature type="region of interest" description="Disordered" evidence="1">
    <location>
        <begin position="19"/>
        <end position="45"/>
    </location>
</feature>
<keyword evidence="4" id="KW-1185">Reference proteome</keyword>
<dbReference type="Gene3D" id="2.40.10.10">
    <property type="entry name" value="Trypsin-like serine proteases"/>
    <property type="match status" value="1"/>
</dbReference>
<proteinExistence type="predicted"/>
<protein>
    <recommendedName>
        <fullName evidence="2">Peptidase S1 domain-containing protein</fullName>
    </recommendedName>
</protein>
<dbReference type="InterPro" id="IPR043504">
    <property type="entry name" value="Peptidase_S1_PA_chymotrypsin"/>
</dbReference>
<dbReference type="Pfam" id="PF00089">
    <property type="entry name" value="Trypsin"/>
    <property type="match status" value="1"/>
</dbReference>
<comment type="caution">
    <text evidence="3">The sequence shown here is derived from an EMBL/GenBank/DDBJ whole genome shotgun (WGS) entry which is preliminary data.</text>
</comment>
<dbReference type="InterPro" id="IPR001254">
    <property type="entry name" value="Trypsin_dom"/>
</dbReference>
<accession>A0ABQ9HSH3</accession>
<gene>
    <name evidence="3" type="ORF">PR048_013491</name>
</gene>
<name>A0ABQ9HSH3_9NEOP</name>
<dbReference type="SUPFAM" id="SSF50494">
    <property type="entry name" value="Trypsin-like serine proteases"/>
    <property type="match status" value="1"/>
</dbReference>
<dbReference type="EMBL" id="JARBHB010000004">
    <property type="protein sequence ID" value="KAJ8887276.1"/>
    <property type="molecule type" value="Genomic_DNA"/>
</dbReference>
<organism evidence="3 4">
    <name type="scientific">Dryococelus australis</name>
    <dbReference type="NCBI Taxonomy" id="614101"/>
    <lineage>
        <taxon>Eukaryota</taxon>
        <taxon>Metazoa</taxon>
        <taxon>Ecdysozoa</taxon>
        <taxon>Arthropoda</taxon>
        <taxon>Hexapoda</taxon>
        <taxon>Insecta</taxon>
        <taxon>Pterygota</taxon>
        <taxon>Neoptera</taxon>
        <taxon>Polyneoptera</taxon>
        <taxon>Phasmatodea</taxon>
        <taxon>Verophasmatodea</taxon>
        <taxon>Anareolatae</taxon>
        <taxon>Phasmatidae</taxon>
        <taxon>Eurycanthinae</taxon>
        <taxon>Dryococelus</taxon>
    </lineage>
</organism>
<reference evidence="3 4" key="1">
    <citation type="submission" date="2023-02" db="EMBL/GenBank/DDBJ databases">
        <title>LHISI_Scaffold_Assembly.</title>
        <authorList>
            <person name="Stuart O.P."/>
            <person name="Cleave R."/>
            <person name="Magrath M.J.L."/>
            <person name="Mikheyev A.S."/>
        </authorList>
    </citation>
    <scope>NUCLEOTIDE SEQUENCE [LARGE SCALE GENOMIC DNA]</scope>
    <source>
        <strain evidence="3">Daus_M_001</strain>
        <tissue evidence="3">Leg muscle</tissue>
    </source>
</reference>
<evidence type="ECO:0000313" key="3">
    <source>
        <dbReference type="EMBL" id="KAJ8887276.1"/>
    </source>
</evidence>
<feature type="compositionally biased region" description="Basic and acidic residues" evidence="1">
    <location>
        <begin position="26"/>
        <end position="45"/>
    </location>
</feature>
<evidence type="ECO:0000259" key="2">
    <source>
        <dbReference type="Pfam" id="PF00089"/>
    </source>
</evidence>